<dbReference type="Proteomes" id="UP000008281">
    <property type="component" value="Unassembled WGS sequence"/>
</dbReference>
<feature type="compositionally biased region" description="Polar residues" evidence="1">
    <location>
        <begin position="1522"/>
        <end position="1531"/>
    </location>
</feature>
<feature type="compositionally biased region" description="Polar residues" evidence="1">
    <location>
        <begin position="1582"/>
        <end position="1596"/>
    </location>
</feature>
<feature type="region of interest" description="Disordered" evidence="1">
    <location>
        <begin position="340"/>
        <end position="473"/>
    </location>
</feature>
<dbReference type="EMBL" id="DS268474">
    <property type="protein sequence ID" value="EFP08449.1"/>
    <property type="molecule type" value="Genomic_DNA"/>
</dbReference>
<proteinExistence type="predicted"/>
<protein>
    <submittedName>
        <fullName evidence="2">Uncharacterized protein</fullName>
    </submittedName>
</protein>
<feature type="compositionally biased region" description="Basic and acidic residues" evidence="1">
    <location>
        <begin position="1118"/>
        <end position="1132"/>
    </location>
</feature>
<dbReference type="PANTHER" id="PTHR38607:SF1">
    <property type="entry name" value="MABP DOMAIN-CONTAINING PROTEIN-RELATED"/>
    <property type="match status" value="1"/>
</dbReference>
<dbReference type="HOGENOM" id="CLU_241273_0_0_1"/>
<feature type="compositionally biased region" description="Polar residues" evidence="1">
    <location>
        <begin position="422"/>
        <end position="433"/>
    </location>
</feature>
<feature type="compositionally biased region" description="Polar residues" evidence="1">
    <location>
        <begin position="1504"/>
        <end position="1514"/>
    </location>
</feature>
<accession>E3MSY4</accession>
<feature type="compositionally biased region" description="Basic and acidic residues" evidence="1">
    <location>
        <begin position="1534"/>
        <end position="1545"/>
    </location>
</feature>
<feature type="compositionally biased region" description="Low complexity" evidence="1">
    <location>
        <begin position="380"/>
        <end position="391"/>
    </location>
</feature>
<keyword evidence="3" id="KW-1185">Reference proteome</keyword>
<feature type="compositionally biased region" description="Polar residues" evidence="1">
    <location>
        <begin position="443"/>
        <end position="452"/>
    </location>
</feature>
<name>E3MSY4_CAERE</name>
<reference evidence="2" key="1">
    <citation type="submission" date="2007-07" db="EMBL/GenBank/DDBJ databases">
        <title>PCAP assembly of the Caenorhabditis remanei genome.</title>
        <authorList>
            <consortium name="The Caenorhabditis remanei Sequencing Consortium"/>
            <person name="Wilson R.K."/>
        </authorList>
    </citation>
    <scope>NUCLEOTIDE SEQUENCE [LARGE SCALE GENOMIC DNA]</scope>
    <source>
        <strain evidence="2">PB4641</strain>
    </source>
</reference>
<feature type="compositionally biased region" description="Basic and acidic residues" evidence="1">
    <location>
        <begin position="1563"/>
        <end position="1576"/>
    </location>
</feature>
<feature type="compositionally biased region" description="Polar residues" evidence="1">
    <location>
        <begin position="392"/>
        <end position="411"/>
    </location>
</feature>
<feature type="compositionally biased region" description="Basic and acidic residues" evidence="1">
    <location>
        <begin position="1086"/>
        <end position="1097"/>
    </location>
</feature>
<evidence type="ECO:0000313" key="3">
    <source>
        <dbReference type="Proteomes" id="UP000008281"/>
    </source>
</evidence>
<evidence type="ECO:0000313" key="2">
    <source>
        <dbReference type="EMBL" id="EFP08449.1"/>
    </source>
</evidence>
<gene>
    <name evidence="2" type="ORF">CRE_15559</name>
</gene>
<dbReference type="InParanoid" id="E3MSY4"/>
<feature type="region of interest" description="Disordered" evidence="1">
    <location>
        <begin position="1074"/>
        <end position="1149"/>
    </location>
</feature>
<feature type="region of interest" description="Disordered" evidence="1">
    <location>
        <begin position="1026"/>
        <end position="1048"/>
    </location>
</feature>
<feature type="compositionally biased region" description="Basic and acidic residues" evidence="1">
    <location>
        <begin position="340"/>
        <end position="353"/>
    </location>
</feature>
<feature type="compositionally biased region" description="Polar residues" evidence="1">
    <location>
        <begin position="1485"/>
        <end position="1494"/>
    </location>
</feature>
<feature type="compositionally biased region" description="Low complexity" evidence="1">
    <location>
        <begin position="1374"/>
        <end position="1394"/>
    </location>
</feature>
<organism evidence="3">
    <name type="scientific">Caenorhabditis remanei</name>
    <name type="common">Caenorhabditis vulgaris</name>
    <dbReference type="NCBI Taxonomy" id="31234"/>
    <lineage>
        <taxon>Eukaryota</taxon>
        <taxon>Metazoa</taxon>
        <taxon>Ecdysozoa</taxon>
        <taxon>Nematoda</taxon>
        <taxon>Chromadorea</taxon>
        <taxon>Rhabditida</taxon>
        <taxon>Rhabditina</taxon>
        <taxon>Rhabditomorpha</taxon>
        <taxon>Rhabditoidea</taxon>
        <taxon>Rhabditidae</taxon>
        <taxon>Peloderinae</taxon>
        <taxon>Caenorhabditis</taxon>
    </lineage>
</organism>
<sequence>MGSENGSWQPAFVMSFVPPDKYFFVIINKGISAILKGDHKVQLGEFYDVQYAFNSQAKEGNRAKHLIYGLRPINPLAQVRTDVDNLGRTHIILTTTAKFEGLVESKNKRVVAKLFNDTFGHFIDLGNMVQQRDKLVEFEFKCKASERDESLSIFVPTRILGYYDLPIEEEPRPSRANESERESFNRNVVGFVCSKTQKDGSRYVWSKDLDFDVRLDWTVCPDEDVTGKWVKVLVDFVKRKVVNDVRVVSDLFESRLYCGVPEVRTEFHYFEFDRDEQIDVYMSSYFGRIRDPHRMIQYNEGYGSYFGYIVRHKTEHSRIGWIVSMKQNILSPRFERAPSRESLNYKDRPDSRQSYHSFVPSEHPPTDNRAFYNDSDDSRSQSFQRQSSYSDNEQNAVQVEPSRASSRGQTTSEEDSGDELKNFTNENPRNVVTSDDVVPGSRRQINNESNINGVEDSEDDEKNYQSQRSRYDKTASDKYIATLKYLTNHESVTKAMKMYDLQQYEELKKFENAQKSSGGLLSLQQHSETETSVEVLAQKQKKLYDTLVLFISSSEVSIVMKNYDAVEYEELLKTVNSVPYESSTYSSEEQEEKMLKLKCEILILQTQYFAEDPQVFEAWESTDSTNFNEHLAFFMRKMNNLRYIEALVVQYSEHTEAFYAQSRLYREDIIIDSCYGPEDLVGKWIVVGINERNRAREEVKIIEDKFLTRIHDGHVEVKVDVQYDRCVDNNMEIFQNDFFGNICDPKNLLHNIRSRGSCYVWIVRLRVDRLNSRWRVSTEQDNIEPHFLENPNSRGHLTKVIGVITGISKMDRGAYLVWSASRPRSTIWLYRDLCSEVHALGEWAEMEVDEKHRVQKPVNIIRGLYDTRVIAELAEFRIDFQHKYRYKQEFEIFHHDYFGAISDSVHIMDMESVERGAWYTGWIVYCQNYEANSCWRLAGRQKIEGPFRYRPDHGDKGTYSENFNKLGRESRSTERWNDWERTGSQSNIQHSDPIIINEYDDEPSMNRHDRFFNDSYQEANYIPRSNHGFENHDSNYPSSTNNHGKRYSSTDRYDISFARRADYRMNHEEFPDRFQETGFSNNTRHNSFESKARDNTNRRSSILKPDTTGFDSVVNSERGSRPTVKNEYKKSSDAASSNPKAQKFGEIRENDFPGKFDEGGSRIVDCIYRLKLMGRNQFFVGFVIHSGGNGAFYAWCKKLKDDIVIDHRFCPPNANILSRWVEIELDDRFRVCGPVRIVNDLFESIHDGKFAEVKVQIKPEYCYHGIEMFTNDEMGLIGDPRHVIGRVEIDGVYDVWIRSSEKAKIYHDTGARWVVSTRNMNVAPVCDLFFFIESLIIQMNRRNELPSSSYNIESQADRSHYSRRRSPENYGYNRPPSRSPQRAPQRFDNGYGNDNYRRRDDWNRNSYDYQSASNSVHGSDGRRSPGPRDYYQNDNNFPRNHLPDNEINRPYRASPSVRNEPAFDRNPPSTNSYPSNERRTRTPERNMQSQSSYRHSPAPPPVNHLTSNAPQESAQLYKPRGSSMSSPQYNRPRTRCDSSRSRGETTSDSDDDEPPKITGPIQRARERGENIKRESDGVPSKSPIQNNEPTSKHVTGNQAVVETRQGQRSSDVSVLNSQATLDKSRDQVKQPVYKVQKTAEEKEMTKLKTKVTLMKNLVRSLTSSKEVRDKMMLASLEEYEELMSIVKQ</sequence>
<evidence type="ECO:0000256" key="1">
    <source>
        <dbReference type="SAM" id="MobiDB-lite"/>
    </source>
</evidence>
<feature type="region of interest" description="Disordered" evidence="1">
    <location>
        <begin position="1348"/>
        <end position="1596"/>
    </location>
</feature>
<dbReference type="OrthoDB" id="5876365at2759"/>
<dbReference type="PANTHER" id="PTHR38607">
    <property type="entry name" value="PROTEIN CBG00180-RELATED"/>
    <property type="match status" value="1"/>
</dbReference>